<dbReference type="AlphaFoldDB" id="A0AB33TYE0"/>
<protein>
    <submittedName>
        <fullName evidence="1">Uncharacterized protein</fullName>
    </submittedName>
</protein>
<evidence type="ECO:0000313" key="2">
    <source>
        <dbReference type="Proteomes" id="UP000072443"/>
    </source>
</evidence>
<dbReference type="EMBL" id="FEVP01000039">
    <property type="protein sequence ID" value="CWQ14774.1"/>
    <property type="molecule type" value="Genomic_DNA"/>
</dbReference>
<sequence length="105" mass="12125">MGFITDNAFKPCPFVCNRQYGADRSCIKCLDGVNPIFNTAATITEQMVFATRFVVFCLHIIAQTGIQTVRMTNGDLQQRYCCCKQHHEFLNRQIHFVFLGSKRLW</sequence>
<accession>A0AB33TYE0</accession>
<gene>
    <name evidence="1" type="ORF">ERS514591_01992</name>
</gene>
<dbReference type="Proteomes" id="UP000072443">
    <property type="component" value="Unassembled WGS sequence"/>
</dbReference>
<comment type="caution">
    <text evidence="1">The sequence shown here is derived from an EMBL/GenBank/DDBJ whole genome shotgun (WGS) entry which is preliminary data.</text>
</comment>
<reference evidence="1 2" key="1">
    <citation type="submission" date="2016-02" db="EMBL/GenBank/DDBJ databases">
        <authorList>
            <consortium name="Pathogen Informatics"/>
        </authorList>
    </citation>
    <scope>NUCLEOTIDE SEQUENCE [LARGE SCALE GENOMIC DNA]</scope>
    <source>
        <strain evidence="1 2">2842STDY5881269</strain>
    </source>
</reference>
<proteinExistence type="predicted"/>
<name>A0AB33TYE0_NEIME</name>
<evidence type="ECO:0000313" key="1">
    <source>
        <dbReference type="EMBL" id="CWQ14774.1"/>
    </source>
</evidence>
<organism evidence="1 2">
    <name type="scientific">Neisseria meningitidis</name>
    <dbReference type="NCBI Taxonomy" id="487"/>
    <lineage>
        <taxon>Bacteria</taxon>
        <taxon>Pseudomonadati</taxon>
        <taxon>Pseudomonadota</taxon>
        <taxon>Betaproteobacteria</taxon>
        <taxon>Neisseriales</taxon>
        <taxon>Neisseriaceae</taxon>
        <taxon>Neisseria</taxon>
    </lineage>
</organism>